<evidence type="ECO:0000256" key="3">
    <source>
        <dbReference type="ARBA" id="ARBA00021907"/>
    </source>
</evidence>
<feature type="transmembrane region" description="Helical" evidence="10">
    <location>
        <begin position="159"/>
        <end position="181"/>
    </location>
</feature>
<keyword evidence="8 10" id="KW-0472">Membrane</keyword>
<dbReference type="PANTHER" id="PTHR47755:SF1">
    <property type="entry name" value="CELL DIVISION PROTEIN FTSX"/>
    <property type="match status" value="1"/>
</dbReference>
<evidence type="ECO:0000256" key="5">
    <source>
        <dbReference type="ARBA" id="ARBA00022618"/>
    </source>
</evidence>
<dbReference type="PANTHER" id="PTHR47755">
    <property type="entry name" value="CELL DIVISION PROTEIN FTSX"/>
    <property type="match status" value="1"/>
</dbReference>
<evidence type="ECO:0000256" key="9">
    <source>
        <dbReference type="ARBA" id="ARBA00023306"/>
    </source>
</evidence>
<feature type="domain" description="ABC3 transporter permease C-terminal" evidence="11">
    <location>
        <begin position="168"/>
        <end position="282"/>
    </location>
</feature>
<reference evidence="13" key="1">
    <citation type="journal article" date="2012" name="PLoS ONE">
        <title>Gene sets for utilization of primary and secondary nutrition supplies in the distal gut of endangered iberian lynx.</title>
        <authorList>
            <person name="Alcaide M."/>
            <person name="Messina E."/>
            <person name="Richter M."/>
            <person name="Bargiela R."/>
            <person name="Peplies J."/>
            <person name="Huws S.A."/>
            <person name="Newbold C.J."/>
            <person name="Golyshin P.N."/>
            <person name="Simon M.A."/>
            <person name="Lopez G."/>
            <person name="Yakimov M.M."/>
            <person name="Ferrer M."/>
        </authorList>
    </citation>
    <scope>NUCLEOTIDE SEQUENCE</scope>
</reference>
<evidence type="ECO:0000313" key="13">
    <source>
        <dbReference type="EMBL" id="EJX00142.1"/>
    </source>
</evidence>
<evidence type="ECO:0000256" key="7">
    <source>
        <dbReference type="ARBA" id="ARBA00022989"/>
    </source>
</evidence>
<comment type="subcellular location">
    <subcellularLocation>
        <location evidence="1">Cell membrane</location>
        <topology evidence="1">Multi-pass membrane protein</topology>
    </subcellularLocation>
</comment>
<evidence type="ECO:0000256" key="6">
    <source>
        <dbReference type="ARBA" id="ARBA00022692"/>
    </source>
</evidence>
<evidence type="ECO:0000256" key="1">
    <source>
        <dbReference type="ARBA" id="ARBA00004651"/>
    </source>
</evidence>
<keyword evidence="4" id="KW-1003">Cell membrane</keyword>
<protein>
    <recommendedName>
        <fullName evidence="3">Cell division protein FtsX</fullName>
    </recommendedName>
</protein>
<feature type="transmembrane region" description="Helical" evidence="10">
    <location>
        <begin position="220"/>
        <end position="239"/>
    </location>
</feature>
<dbReference type="InterPro" id="IPR040690">
    <property type="entry name" value="FtsX_ECD"/>
</dbReference>
<dbReference type="Pfam" id="PF02687">
    <property type="entry name" value="FtsX"/>
    <property type="match status" value="1"/>
</dbReference>
<organism evidence="13">
    <name type="scientific">gut metagenome</name>
    <dbReference type="NCBI Taxonomy" id="749906"/>
    <lineage>
        <taxon>unclassified sequences</taxon>
        <taxon>metagenomes</taxon>
        <taxon>organismal metagenomes</taxon>
    </lineage>
</organism>
<dbReference type="InterPro" id="IPR004513">
    <property type="entry name" value="FtsX"/>
</dbReference>
<name>J9FYV1_9ZZZZ</name>
<dbReference type="GO" id="GO:0005886">
    <property type="term" value="C:plasma membrane"/>
    <property type="evidence" value="ECO:0007669"/>
    <property type="project" value="UniProtKB-SubCell"/>
</dbReference>
<dbReference type="PIRSF" id="PIRSF003097">
    <property type="entry name" value="FtsX"/>
    <property type="match status" value="1"/>
</dbReference>
<evidence type="ECO:0000256" key="4">
    <source>
        <dbReference type="ARBA" id="ARBA00022475"/>
    </source>
</evidence>
<evidence type="ECO:0000256" key="10">
    <source>
        <dbReference type="SAM" id="Phobius"/>
    </source>
</evidence>
<feature type="domain" description="FtsX extracellular" evidence="12">
    <location>
        <begin position="52"/>
        <end position="142"/>
    </location>
</feature>
<evidence type="ECO:0000256" key="8">
    <source>
        <dbReference type="ARBA" id="ARBA00023136"/>
    </source>
</evidence>
<keyword evidence="7 10" id="KW-1133">Transmembrane helix</keyword>
<comment type="caution">
    <text evidence="13">The sequence shown here is derived from an EMBL/GenBank/DDBJ whole genome shotgun (WGS) entry which is preliminary data.</text>
</comment>
<evidence type="ECO:0000259" key="12">
    <source>
        <dbReference type="Pfam" id="PF18075"/>
    </source>
</evidence>
<evidence type="ECO:0000259" key="11">
    <source>
        <dbReference type="Pfam" id="PF02687"/>
    </source>
</evidence>
<feature type="transmembrane region" description="Helical" evidence="10">
    <location>
        <begin position="259"/>
        <end position="282"/>
    </location>
</feature>
<comment type="similarity">
    <text evidence="2">Belongs to the ABC-4 integral membrane protein family. FtsX subfamily.</text>
</comment>
<feature type="transmembrane region" description="Helical" evidence="10">
    <location>
        <begin position="21"/>
        <end position="43"/>
    </location>
</feature>
<sequence>MSKKRKKIRKAGRFSTITTGISTTLVLLLLGIVVLFVTVGTNFSRNIREGLTVEVLLNDSITSSAFQATQTRLKQAPYARKVVYISKEQGTQEMNEALKSDVGEFIGNSPFPAEFEVFLKAEYANLDSIRHYEQSMKAMPGVVDLIYPRDIMDNLDRTIPMVGLILLVIAALFGVISFSLINNTIRMSIYARRYSIHTMKLVGAKWGFIRRPFIGQALRIGLVAALLAGGIIGGALYYLQFEIGEGDIYLNQLITPFVWIATLGSIFLCGILLTVWCAFLSVNHHLRLKTNEVYLK</sequence>
<dbReference type="AlphaFoldDB" id="J9FYV1"/>
<proteinExistence type="inferred from homology"/>
<dbReference type="Gene3D" id="3.30.70.3040">
    <property type="match status" value="1"/>
</dbReference>
<dbReference type="GO" id="GO:0051301">
    <property type="term" value="P:cell division"/>
    <property type="evidence" value="ECO:0007669"/>
    <property type="project" value="UniProtKB-KW"/>
</dbReference>
<dbReference type="Pfam" id="PF18075">
    <property type="entry name" value="FtsX_ECD"/>
    <property type="match status" value="1"/>
</dbReference>
<keyword evidence="5 13" id="KW-0132">Cell division</keyword>
<evidence type="ECO:0000256" key="2">
    <source>
        <dbReference type="ARBA" id="ARBA00007379"/>
    </source>
</evidence>
<keyword evidence="6 10" id="KW-0812">Transmembrane</keyword>
<keyword evidence="9" id="KW-0131">Cell cycle</keyword>
<accession>J9FYV1</accession>
<gene>
    <name evidence="13" type="ORF">EVA_11755</name>
</gene>
<dbReference type="InterPro" id="IPR003838">
    <property type="entry name" value="ABC3_permease_C"/>
</dbReference>
<dbReference type="EMBL" id="AMCI01003512">
    <property type="protein sequence ID" value="EJX00142.1"/>
    <property type="molecule type" value="Genomic_DNA"/>
</dbReference>